<dbReference type="Proteomes" id="UP001596137">
    <property type="component" value="Unassembled WGS sequence"/>
</dbReference>
<feature type="chain" id="PRO_5045418008" description="DUF4124 domain-containing protein" evidence="2">
    <location>
        <begin position="22"/>
        <end position="348"/>
    </location>
</feature>
<reference evidence="4" key="1">
    <citation type="journal article" date="2019" name="Int. J. Syst. Evol. Microbiol.">
        <title>The Global Catalogue of Microorganisms (GCM) 10K type strain sequencing project: providing services to taxonomists for standard genome sequencing and annotation.</title>
        <authorList>
            <consortium name="The Broad Institute Genomics Platform"/>
            <consortium name="The Broad Institute Genome Sequencing Center for Infectious Disease"/>
            <person name="Wu L."/>
            <person name="Ma J."/>
        </authorList>
    </citation>
    <scope>NUCLEOTIDE SEQUENCE [LARGE SCALE GENOMIC DNA]</scope>
    <source>
        <strain evidence="4">JCM 30346</strain>
    </source>
</reference>
<keyword evidence="2" id="KW-0732">Signal</keyword>
<organism evidence="3 4">
    <name type="scientific">Sphaerisporangium aureirubrum</name>
    <dbReference type="NCBI Taxonomy" id="1544736"/>
    <lineage>
        <taxon>Bacteria</taxon>
        <taxon>Bacillati</taxon>
        <taxon>Actinomycetota</taxon>
        <taxon>Actinomycetes</taxon>
        <taxon>Streptosporangiales</taxon>
        <taxon>Streptosporangiaceae</taxon>
        <taxon>Sphaerisporangium</taxon>
    </lineage>
</organism>
<name>A0ABW1NEH4_9ACTN</name>
<feature type="region of interest" description="Disordered" evidence="1">
    <location>
        <begin position="29"/>
        <end position="50"/>
    </location>
</feature>
<dbReference type="EMBL" id="JBHSRF010000008">
    <property type="protein sequence ID" value="MFC6081197.1"/>
    <property type="molecule type" value="Genomic_DNA"/>
</dbReference>
<sequence>MRYVISVLAAGVLTMTSGVVAAAPSLASGHGHGNGQGTPTNGFSRTGPWNTKLPRHVPLAPNSQAIVNNIKLDKENNYGSWAINTDTYSTPVYYVGRHTPRKRWTFSDCLNLPELAPVIADSLAAVPTPPDMITSMGTDSAVTIYQPSTDTYWDFWRAEKDAAGNWSACWGGKIERYSRNPGIFDNPLGATATGLPMGAFAIRIDELRRGYIDHAVNIATVRTRLDCHSWPATRDDGYVEGADIPCEGQRFRLDPAFDIRTLTSPAARTIARAMQEYGLIMTDKAGALVTYAEDPRLEMARNGGVDPYTKLFDPDDLVPDGSEKYVVLGEIPVERLQALPMDYGKPRR</sequence>
<feature type="signal peptide" evidence="2">
    <location>
        <begin position="1"/>
        <end position="21"/>
    </location>
</feature>
<comment type="caution">
    <text evidence="3">The sequence shown here is derived from an EMBL/GenBank/DDBJ whole genome shotgun (WGS) entry which is preliminary data.</text>
</comment>
<gene>
    <name evidence="3" type="ORF">ACFP1K_08510</name>
</gene>
<dbReference type="RefSeq" id="WP_380748759.1">
    <property type="nucleotide sequence ID" value="NZ_JBHSRF010000008.1"/>
</dbReference>
<evidence type="ECO:0000256" key="1">
    <source>
        <dbReference type="SAM" id="MobiDB-lite"/>
    </source>
</evidence>
<evidence type="ECO:0000313" key="4">
    <source>
        <dbReference type="Proteomes" id="UP001596137"/>
    </source>
</evidence>
<keyword evidence="4" id="KW-1185">Reference proteome</keyword>
<evidence type="ECO:0000256" key="2">
    <source>
        <dbReference type="SAM" id="SignalP"/>
    </source>
</evidence>
<protein>
    <recommendedName>
        <fullName evidence="5">DUF4124 domain-containing protein</fullName>
    </recommendedName>
</protein>
<accession>A0ABW1NEH4</accession>
<evidence type="ECO:0008006" key="5">
    <source>
        <dbReference type="Google" id="ProtNLM"/>
    </source>
</evidence>
<proteinExistence type="predicted"/>
<feature type="compositionally biased region" description="Polar residues" evidence="1">
    <location>
        <begin position="37"/>
        <end position="49"/>
    </location>
</feature>
<evidence type="ECO:0000313" key="3">
    <source>
        <dbReference type="EMBL" id="MFC6081197.1"/>
    </source>
</evidence>